<evidence type="ECO:0000256" key="5">
    <source>
        <dbReference type="ARBA" id="ARBA00022989"/>
    </source>
</evidence>
<dbReference type="SUPFAM" id="SSF90123">
    <property type="entry name" value="ABC transporter transmembrane region"/>
    <property type="match status" value="1"/>
</dbReference>
<dbReference type="InterPro" id="IPR003439">
    <property type="entry name" value="ABC_transporter-like_ATP-bd"/>
</dbReference>
<evidence type="ECO:0000256" key="3">
    <source>
        <dbReference type="ARBA" id="ARBA00022741"/>
    </source>
</evidence>
<reference evidence="10 11" key="1">
    <citation type="submission" date="2020-08" db="EMBL/GenBank/DDBJ databases">
        <title>A Genomic Blueprint of the Chicken Gut Microbiome.</title>
        <authorList>
            <person name="Gilroy R."/>
            <person name="Ravi A."/>
            <person name="Getino M."/>
            <person name="Pursley I."/>
            <person name="Horton D.L."/>
            <person name="Alikhan N.-F."/>
            <person name="Baker D."/>
            <person name="Gharbi K."/>
            <person name="Hall N."/>
            <person name="Watson M."/>
            <person name="Adriaenssens E.M."/>
            <person name="Foster-Nyarko E."/>
            <person name="Jarju S."/>
            <person name="Secka A."/>
            <person name="Antonio M."/>
            <person name="Oren A."/>
            <person name="Chaudhuri R."/>
            <person name="La Ragione R.M."/>
            <person name="Hildebrand F."/>
            <person name="Pallen M.J."/>
        </authorList>
    </citation>
    <scope>NUCLEOTIDE SEQUENCE [LARGE SCALE GENOMIC DNA]</scope>
    <source>
        <strain evidence="10 11">N37</strain>
    </source>
</reference>
<dbReference type="Pfam" id="PF00664">
    <property type="entry name" value="ABC_membrane"/>
    <property type="match status" value="1"/>
</dbReference>
<dbReference type="InterPro" id="IPR011527">
    <property type="entry name" value="ABC1_TM_dom"/>
</dbReference>
<dbReference type="InterPro" id="IPR036640">
    <property type="entry name" value="ABC1_TM_sf"/>
</dbReference>
<evidence type="ECO:0000259" key="8">
    <source>
        <dbReference type="PROSITE" id="PS50893"/>
    </source>
</evidence>
<feature type="transmembrane region" description="Helical" evidence="7">
    <location>
        <begin position="6"/>
        <end position="27"/>
    </location>
</feature>
<keyword evidence="11" id="KW-1185">Reference proteome</keyword>
<name>A0ABR8YNQ2_9CLOT</name>
<keyword evidence="6 7" id="KW-0472">Membrane</keyword>
<dbReference type="InterPro" id="IPR027417">
    <property type="entry name" value="P-loop_NTPase"/>
</dbReference>
<evidence type="ECO:0000256" key="4">
    <source>
        <dbReference type="ARBA" id="ARBA00022840"/>
    </source>
</evidence>
<dbReference type="InterPro" id="IPR017871">
    <property type="entry name" value="ABC_transporter-like_CS"/>
</dbReference>
<dbReference type="PROSITE" id="PS50929">
    <property type="entry name" value="ABC_TM1F"/>
    <property type="match status" value="1"/>
</dbReference>
<keyword evidence="2 7" id="KW-0812">Transmembrane</keyword>
<dbReference type="PANTHER" id="PTHR24221">
    <property type="entry name" value="ATP-BINDING CASSETTE SUB-FAMILY B"/>
    <property type="match status" value="1"/>
</dbReference>
<protein>
    <submittedName>
        <fullName evidence="10">ABC transporter ATP-binding protein</fullName>
    </submittedName>
</protein>
<dbReference type="EMBL" id="JACSQB010000019">
    <property type="protein sequence ID" value="MBD8045884.1"/>
    <property type="molecule type" value="Genomic_DNA"/>
</dbReference>
<dbReference type="SUPFAM" id="SSF52540">
    <property type="entry name" value="P-loop containing nucleoside triphosphate hydrolases"/>
    <property type="match status" value="1"/>
</dbReference>
<accession>A0ABR8YNQ2</accession>
<feature type="domain" description="ABC transporter" evidence="8">
    <location>
        <begin position="183"/>
        <end position="417"/>
    </location>
</feature>
<dbReference type="Gene3D" id="3.40.50.300">
    <property type="entry name" value="P-loop containing nucleotide triphosphate hydrolases"/>
    <property type="match status" value="1"/>
</dbReference>
<feature type="domain" description="ABC transmembrane type-1" evidence="9">
    <location>
        <begin position="1"/>
        <end position="151"/>
    </location>
</feature>
<sequence>MIKINYIYGLSILILSLIPILLSKIFINTLQKYKKLYSDSLKEFTIKIKDIFLGFEVIRNFNLKNIIKKDFNKYNINVENTNYKTKKVECVVTNINDIAGLSIFLINYLIGAYLVVKGNLTIGTMMTAMQLMNYIINPLSSFTTLISRIKSVELIYNELDKNMFNDKLNNNKLISKDNFNDKIQLQNLSFQYTEGSPILKEINFNIEIGKKYALVGESGCGKSTIAKLLLNYYDNYKGNILIDKVELSTIKKTDLNNLISIINQDVFLFNDTIKNNICLYRNYDDSKLNNIIKLSGLEKMINNLPDAVDHLIDENGKNFSGGEKQRIAIARALIRDTPILILDEATGALDNKISFDIENILLNLSNITSITITHKINNEIMNKYNEIIVIRNGVVVETGSYLELLNSKGYFSTLHDTSINTSIIL</sequence>
<dbReference type="PANTHER" id="PTHR24221:SF654">
    <property type="entry name" value="ATP-BINDING CASSETTE SUB-FAMILY B MEMBER 6"/>
    <property type="match status" value="1"/>
</dbReference>
<dbReference type="SMART" id="SM00382">
    <property type="entry name" value="AAA"/>
    <property type="match status" value="1"/>
</dbReference>
<evidence type="ECO:0000256" key="6">
    <source>
        <dbReference type="ARBA" id="ARBA00023136"/>
    </source>
</evidence>
<comment type="caution">
    <text evidence="10">The sequence shown here is derived from an EMBL/GenBank/DDBJ whole genome shotgun (WGS) entry which is preliminary data.</text>
</comment>
<dbReference type="Pfam" id="PF00005">
    <property type="entry name" value="ABC_tran"/>
    <property type="match status" value="1"/>
</dbReference>
<keyword evidence="4 10" id="KW-0067">ATP-binding</keyword>
<evidence type="ECO:0000256" key="7">
    <source>
        <dbReference type="SAM" id="Phobius"/>
    </source>
</evidence>
<gene>
    <name evidence="10" type="ORF">H9637_02315</name>
</gene>
<proteinExistence type="predicted"/>
<comment type="subcellular location">
    <subcellularLocation>
        <location evidence="1">Cell membrane</location>
        <topology evidence="1">Multi-pass membrane protein</topology>
    </subcellularLocation>
</comment>
<keyword evidence="5 7" id="KW-1133">Transmembrane helix</keyword>
<evidence type="ECO:0000256" key="2">
    <source>
        <dbReference type="ARBA" id="ARBA00022692"/>
    </source>
</evidence>
<dbReference type="Proteomes" id="UP000627166">
    <property type="component" value="Unassembled WGS sequence"/>
</dbReference>
<organism evidence="10 11">
    <name type="scientific">Clostridium faecium</name>
    <dbReference type="NCBI Taxonomy" id="2762223"/>
    <lineage>
        <taxon>Bacteria</taxon>
        <taxon>Bacillati</taxon>
        <taxon>Bacillota</taxon>
        <taxon>Clostridia</taxon>
        <taxon>Eubacteriales</taxon>
        <taxon>Clostridiaceae</taxon>
        <taxon>Clostridium</taxon>
    </lineage>
</organism>
<evidence type="ECO:0000259" key="9">
    <source>
        <dbReference type="PROSITE" id="PS50929"/>
    </source>
</evidence>
<dbReference type="PROSITE" id="PS50893">
    <property type="entry name" value="ABC_TRANSPORTER_2"/>
    <property type="match status" value="1"/>
</dbReference>
<evidence type="ECO:0000313" key="10">
    <source>
        <dbReference type="EMBL" id="MBD8045884.1"/>
    </source>
</evidence>
<dbReference type="GO" id="GO:0005524">
    <property type="term" value="F:ATP binding"/>
    <property type="evidence" value="ECO:0007669"/>
    <property type="project" value="UniProtKB-KW"/>
</dbReference>
<evidence type="ECO:0000313" key="11">
    <source>
        <dbReference type="Proteomes" id="UP000627166"/>
    </source>
</evidence>
<dbReference type="InterPro" id="IPR003593">
    <property type="entry name" value="AAA+_ATPase"/>
</dbReference>
<dbReference type="PROSITE" id="PS00211">
    <property type="entry name" value="ABC_TRANSPORTER_1"/>
    <property type="match status" value="1"/>
</dbReference>
<dbReference type="Gene3D" id="1.20.1560.10">
    <property type="entry name" value="ABC transporter type 1, transmembrane domain"/>
    <property type="match status" value="1"/>
</dbReference>
<evidence type="ECO:0000256" key="1">
    <source>
        <dbReference type="ARBA" id="ARBA00004651"/>
    </source>
</evidence>
<keyword evidence="3" id="KW-0547">Nucleotide-binding</keyword>
<dbReference type="InterPro" id="IPR039421">
    <property type="entry name" value="Type_1_exporter"/>
</dbReference>